<keyword evidence="3" id="KW-1185">Reference proteome</keyword>
<name>A0A1I4SJX1_9BURK</name>
<dbReference type="RefSeq" id="WP_139236725.1">
    <property type="nucleotide sequence ID" value="NZ_FOTW01000026.1"/>
</dbReference>
<dbReference type="EMBL" id="FOTW01000026">
    <property type="protein sequence ID" value="SFM64640.1"/>
    <property type="molecule type" value="Genomic_DNA"/>
</dbReference>
<feature type="region of interest" description="Disordered" evidence="1">
    <location>
        <begin position="1"/>
        <end position="45"/>
    </location>
</feature>
<evidence type="ECO:0000313" key="2">
    <source>
        <dbReference type="EMBL" id="SFM64640.1"/>
    </source>
</evidence>
<proteinExistence type="predicted"/>
<organism evidence="2 3">
    <name type="scientific">Rugamonas rubra</name>
    <dbReference type="NCBI Taxonomy" id="758825"/>
    <lineage>
        <taxon>Bacteria</taxon>
        <taxon>Pseudomonadati</taxon>
        <taxon>Pseudomonadota</taxon>
        <taxon>Betaproteobacteria</taxon>
        <taxon>Burkholderiales</taxon>
        <taxon>Oxalobacteraceae</taxon>
        <taxon>Telluria group</taxon>
        <taxon>Rugamonas</taxon>
    </lineage>
</organism>
<protein>
    <submittedName>
        <fullName evidence="2">Uncharacterized protein</fullName>
    </submittedName>
</protein>
<sequence length="699" mass="71802">MSGPWEQFQNNADSGPAGPWDQFQPPKAKPGKPITQTPDATTGGNTLLDGISGFASGVGRGFGNTVLGVQRLAGKGLSALDGLTSDLAPTLSSLVSGKRPTSLLGSAAKWLVDDADAGRARLNEQNAPYKAASPIANGTGEVGGSIIATLPVGGLLPNALRAAAGAKIVDVLPRALQAAKVGAVYGGVTGATSSNADTFGGILADGASGAGTGALLSGFSTPVAAGIGAVGGNVMQRLSKTSAAEYAKQKIAEALARDARGSLATGGYINPLTQASARLAKLGDEATLADAGGRNTNQLLDTLATLPGRTKDAAYNLLRQRTAGVGDRMRAAAEDALDTQGQRLPTTVASLITRRETDAAPLYAQLRNTSIQPTHKLTEIVAAADELGATKLGREIATARQIPFTLNPGQPGNWQMSDLDHVKQGIDQVLSSRKAMNADGSLTPLGTAYQSLKTRLVGELDAATTNPQTGESLYRNARQAFSAPSALIDAANAGKLAINRDENSILNTMQGMSANEIQAFRIGAFEGLRGKLGTQGGQTNIMNMWKEPATQEKLKAVFGDLRSYREFASSVAKEAQLKRLQSVGAGSQTAARAAGMGDLDMSALGEAGGGLAAAKAGNLLSALGSAKNVWNRVATPQSVRDNMGNMLLAKGANGAQNLNNLEALVREINNRNMLLSNNVGMFGGQVGSMTATPLPSQLK</sequence>
<gene>
    <name evidence="2" type="ORF">SAMN02982985_04817</name>
</gene>
<evidence type="ECO:0000256" key="1">
    <source>
        <dbReference type="SAM" id="MobiDB-lite"/>
    </source>
</evidence>
<accession>A0A1I4SJX1</accession>
<dbReference type="Proteomes" id="UP000199470">
    <property type="component" value="Unassembled WGS sequence"/>
</dbReference>
<reference evidence="2 3" key="1">
    <citation type="submission" date="2016-10" db="EMBL/GenBank/DDBJ databases">
        <authorList>
            <person name="de Groot N.N."/>
        </authorList>
    </citation>
    <scope>NUCLEOTIDE SEQUENCE [LARGE SCALE GENOMIC DNA]</scope>
    <source>
        <strain evidence="2 3">ATCC 43154</strain>
    </source>
</reference>
<evidence type="ECO:0000313" key="3">
    <source>
        <dbReference type="Proteomes" id="UP000199470"/>
    </source>
</evidence>
<feature type="compositionally biased region" description="Polar residues" evidence="1">
    <location>
        <begin position="34"/>
        <end position="45"/>
    </location>
</feature>
<dbReference type="AlphaFoldDB" id="A0A1I4SJX1"/>
<dbReference type="STRING" id="758825.SAMN02982985_04817"/>
<dbReference type="OrthoDB" id="8888814at2"/>